<sequence>MCQGGWLLTKITAEVFSIIMNLTLSPIRLGPHIRRRSSHGKTRTPSVLSLDSFTMDDFGLFTPTLSSGLFEDIQCGPRTAAEWASVPFAMDADIAFDDHPRVLKSRAKLEPTKNARAESEIG</sequence>
<gene>
    <name evidence="1" type="ORF">THAOC_30585</name>
</gene>
<dbReference type="EMBL" id="AGNL01043676">
    <property type="protein sequence ID" value="EJK50444.1"/>
    <property type="molecule type" value="Genomic_DNA"/>
</dbReference>
<protein>
    <submittedName>
        <fullName evidence="1">Uncharacterized protein</fullName>
    </submittedName>
</protein>
<accession>K0RDU6</accession>
<evidence type="ECO:0000313" key="2">
    <source>
        <dbReference type="Proteomes" id="UP000266841"/>
    </source>
</evidence>
<dbReference type="AlphaFoldDB" id="K0RDU6"/>
<organism evidence="1 2">
    <name type="scientific">Thalassiosira oceanica</name>
    <name type="common">Marine diatom</name>
    <dbReference type="NCBI Taxonomy" id="159749"/>
    <lineage>
        <taxon>Eukaryota</taxon>
        <taxon>Sar</taxon>
        <taxon>Stramenopiles</taxon>
        <taxon>Ochrophyta</taxon>
        <taxon>Bacillariophyta</taxon>
        <taxon>Coscinodiscophyceae</taxon>
        <taxon>Thalassiosirophycidae</taxon>
        <taxon>Thalassiosirales</taxon>
        <taxon>Thalassiosiraceae</taxon>
        <taxon>Thalassiosira</taxon>
    </lineage>
</organism>
<dbReference type="Proteomes" id="UP000266841">
    <property type="component" value="Unassembled WGS sequence"/>
</dbReference>
<proteinExistence type="predicted"/>
<comment type="caution">
    <text evidence="1">The sequence shown here is derived from an EMBL/GenBank/DDBJ whole genome shotgun (WGS) entry which is preliminary data.</text>
</comment>
<name>K0RDU6_THAOC</name>
<reference evidence="1 2" key="1">
    <citation type="journal article" date="2012" name="Genome Biol.">
        <title>Genome and low-iron response of an oceanic diatom adapted to chronic iron limitation.</title>
        <authorList>
            <person name="Lommer M."/>
            <person name="Specht M."/>
            <person name="Roy A.S."/>
            <person name="Kraemer L."/>
            <person name="Andreson R."/>
            <person name="Gutowska M.A."/>
            <person name="Wolf J."/>
            <person name="Bergner S.V."/>
            <person name="Schilhabel M.B."/>
            <person name="Klostermeier U.C."/>
            <person name="Beiko R.G."/>
            <person name="Rosenstiel P."/>
            <person name="Hippler M."/>
            <person name="Laroche J."/>
        </authorList>
    </citation>
    <scope>NUCLEOTIDE SEQUENCE [LARGE SCALE GENOMIC DNA]</scope>
    <source>
        <strain evidence="1 2">CCMP1005</strain>
    </source>
</reference>
<keyword evidence="2" id="KW-1185">Reference proteome</keyword>
<evidence type="ECO:0000313" key="1">
    <source>
        <dbReference type="EMBL" id="EJK50444.1"/>
    </source>
</evidence>